<dbReference type="EMBL" id="HACG01028639">
    <property type="protein sequence ID" value="CEK75504.1"/>
    <property type="molecule type" value="Transcribed_RNA"/>
</dbReference>
<protein>
    <submittedName>
        <fullName evidence="1">Uncharacterized protein</fullName>
    </submittedName>
</protein>
<evidence type="ECO:0000313" key="1">
    <source>
        <dbReference type="EMBL" id="CEK75504.1"/>
    </source>
</evidence>
<gene>
    <name evidence="1" type="primary">ORF95798</name>
</gene>
<organism evidence="1">
    <name type="scientific">Arion vulgaris</name>
    <dbReference type="NCBI Taxonomy" id="1028688"/>
    <lineage>
        <taxon>Eukaryota</taxon>
        <taxon>Metazoa</taxon>
        <taxon>Spiralia</taxon>
        <taxon>Lophotrochozoa</taxon>
        <taxon>Mollusca</taxon>
        <taxon>Gastropoda</taxon>
        <taxon>Heterobranchia</taxon>
        <taxon>Euthyneura</taxon>
        <taxon>Panpulmonata</taxon>
        <taxon>Eupulmonata</taxon>
        <taxon>Stylommatophora</taxon>
        <taxon>Helicina</taxon>
        <taxon>Arionoidea</taxon>
        <taxon>Arionidae</taxon>
        <taxon>Arion</taxon>
    </lineage>
</organism>
<sequence length="54" mass="5925">MLFLLSTTLSELVRGPLHLSTIISISQETVMLTLGNLCHALSTCAVKRCGEFQF</sequence>
<dbReference type="AlphaFoldDB" id="A0A0B7A3K8"/>
<proteinExistence type="predicted"/>
<feature type="non-terminal residue" evidence="1">
    <location>
        <position position="54"/>
    </location>
</feature>
<reference evidence="1" key="1">
    <citation type="submission" date="2014-12" db="EMBL/GenBank/DDBJ databases">
        <title>Insight into the proteome of Arion vulgaris.</title>
        <authorList>
            <person name="Aradska J."/>
            <person name="Bulat T."/>
            <person name="Smidak R."/>
            <person name="Sarate P."/>
            <person name="Gangsoo J."/>
            <person name="Sialana F."/>
            <person name="Bilban M."/>
            <person name="Lubec G."/>
        </authorList>
    </citation>
    <scope>NUCLEOTIDE SEQUENCE</scope>
    <source>
        <tissue evidence="1">Skin</tissue>
    </source>
</reference>
<name>A0A0B7A3K8_9EUPU</name>
<accession>A0A0B7A3K8</accession>